<evidence type="ECO:0000313" key="2">
    <source>
        <dbReference type="EMBL" id="AQY21014.1"/>
    </source>
</evidence>
<evidence type="ECO:0000256" key="1">
    <source>
        <dbReference type="SAM" id="Coils"/>
    </source>
</evidence>
<dbReference type="Pfam" id="PF07352">
    <property type="entry name" value="Phage_Mu_Gam"/>
    <property type="match status" value="1"/>
</dbReference>
<accession>A0A1S7DPJ6</accession>
<dbReference type="AlphaFoldDB" id="A0A1S7DPJ6"/>
<reference evidence="2 3" key="1">
    <citation type="submission" date="2015-06" db="EMBL/GenBank/DDBJ databases">
        <title>R. anatipestifer strain HXb2 is the most virulent strain so far, and the genome sequence would help us uncover the pathogenesis.</title>
        <authorList>
            <person name="Hu Q."/>
            <person name="Qi J."/>
            <person name="Bo H."/>
            <person name="Liu G."/>
            <person name="Tao M."/>
            <person name="Ding Y."/>
            <person name="Xue Y."/>
        </authorList>
    </citation>
    <scope>NUCLEOTIDE SEQUENCE [LARGE SCALE GENOMIC DNA]</scope>
    <source>
        <strain evidence="2 3">HXb2</strain>
    </source>
</reference>
<dbReference type="GO" id="GO:0042262">
    <property type="term" value="P:DNA protection"/>
    <property type="evidence" value="ECO:0007669"/>
    <property type="project" value="InterPro"/>
</dbReference>
<proteinExistence type="predicted"/>
<dbReference type="RefSeq" id="WP_079206235.1">
    <property type="nucleotide sequence ID" value="NZ_CP011859.1"/>
</dbReference>
<organism evidence="2 3">
    <name type="scientific">Riemerella anatipestifer</name>
    <name type="common">Moraxella anatipestifer</name>
    <dbReference type="NCBI Taxonomy" id="34085"/>
    <lineage>
        <taxon>Bacteria</taxon>
        <taxon>Pseudomonadati</taxon>
        <taxon>Bacteroidota</taxon>
        <taxon>Flavobacteriia</taxon>
        <taxon>Flavobacteriales</taxon>
        <taxon>Weeksellaceae</taxon>
        <taxon>Riemerella</taxon>
    </lineage>
</organism>
<dbReference type="Proteomes" id="UP000189883">
    <property type="component" value="Chromosome"/>
</dbReference>
<dbReference type="SUPFAM" id="SSF161266">
    <property type="entry name" value="Gam-like"/>
    <property type="match status" value="1"/>
</dbReference>
<dbReference type="EMBL" id="CP011859">
    <property type="protein sequence ID" value="AQY21014.1"/>
    <property type="molecule type" value="Genomic_DNA"/>
</dbReference>
<dbReference type="InterPro" id="IPR009951">
    <property type="entry name" value="Host-nuc_inhib_Gam"/>
</dbReference>
<name>A0A1S7DPJ6_RIEAN</name>
<evidence type="ECO:0000313" key="3">
    <source>
        <dbReference type="Proteomes" id="UP000189883"/>
    </source>
</evidence>
<protein>
    <submittedName>
        <fullName evidence="2">Uncharacterized protein</fullName>
    </submittedName>
</protein>
<keyword evidence="1" id="KW-0175">Coiled coil</keyword>
<feature type="coiled-coil region" evidence="1">
    <location>
        <begin position="5"/>
        <end position="32"/>
    </location>
</feature>
<gene>
    <name evidence="2" type="ORF">AB406_0048</name>
</gene>
<dbReference type="GO" id="GO:0003690">
    <property type="term" value="F:double-stranded DNA binding"/>
    <property type="evidence" value="ECO:0007669"/>
    <property type="project" value="InterPro"/>
</dbReference>
<sequence>MNKKIVEVAENYQELDRQIKDLQSKQKPLKKQLIDYAEEHKADFDEAFQLKFPNGTYISQRVSDVIEGTKEAKQQLLEETAGLYAEIKLNEKEVLEEAPHNSRLRKLLTKLGLKVAQKETFAVYAG</sequence>